<dbReference type="STRING" id="1907941.BKE30_13805"/>
<evidence type="ECO:0000259" key="5">
    <source>
        <dbReference type="PROSITE" id="PS50977"/>
    </source>
</evidence>
<organism evidence="6 7">
    <name type="scientific">Alkanindiges hydrocarboniclasticus</name>
    <dbReference type="NCBI Taxonomy" id="1907941"/>
    <lineage>
        <taxon>Bacteria</taxon>
        <taxon>Pseudomonadati</taxon>
        <taxon>Pseudomonadota</taxon>
        <taxon>Gammaproteobacteria</taxon>
        <taxon>Moraxellales</taxon>
        <taxon>Moraxellaceae</taxon>
        <taxon>Alkanindiges</taxon>
    </lineage>
</organism>
<dbReference type="PRINTS" id="PR00455">
    <property type="entry name" value="HTHTETR"/>
</dbReference>
<keyword evidence="3" id="KW-0804">Transcription</keyword>
<dbReference type="GO" id="GO:0003677">
    <property type="term" value="F:DNA binding"/>
    <property type="evidence" value="ECO:0007669"/>
    <property type="project" value="UniProtKB-UniRule"/>
</dbReference>
<name>A0A1S8CS10_9GAMM</name>
<evidence type="ECO:0000313" key="6">
    <source>
        <dbReference type="EMBL" id="ONG37745.1"/>
    </source>
</evidence>
<dbReference type="InterPro" id="IPR036271">
    <property type="entry name" value="Tet_transcr_reg_TetR-rel_C_sf"/>
</dbReference>
<protein>
    <recommendedName>
        <fullName evidence="5">HTH tetR-type domain-containing protein</fullName>
    </recommendedName>
</protein>
<keyword evidence="1" id="KW-0805">Transcription regulation</keyword>
<dbReference type="PROSITE" id="PS50977">
    <property type="entry name" value="HTH_TETR_2"/>
    <property type="match status" value="1"/>
</dbReference>
<evidence type="ECO:0000313" key="7">
    <source>
        <dbReference type="Proteomes" id="UP000192132"/>
    </source>
</evidence>
<dbReference type="Pfam" id="PF00440">
    <property type="entry name" value="TetR_N"/>
    <property type="match status" value="1"/>
</dbReference>
<keyword evidence="7" id="KW-1185">Reference proteome</keyword>
<dbReference type="Gene3D" id="1.10.357.10">
    <property type="entry name" value="Tetracycline Repressor, domain 2"/>
    <property type="match status" value="1"/>
</dbReference>
<feature type="domain" description="HTH tetR-type" evidence="5">
    <location>
        <begin position="2"/>
        <end position="62"/>
    </location>
</feature>
<evidence type="ECO:0000256" key="2">
    <source>
        <dbReference type="ARBA" id="ARBA00023125"/>
    </source>
</evidence>
<dbReference type="AlphaFoldDB" id="A0A1S8CS10"/>
<dbReference type="OrthoDB" id="116240at2"/>
<dbReference type="InterPro" id="IPR001647">
    <property type="entry name" value="HTH_TetR"/>
</dbReference>
<dbReference type="Proteomes" id="UP000192132">
    <property type="component" value="Unassembled WGS sequence"/>
</dbReference>
<sequence length="187" mass="21567">MTQKQSQILSTALTLFHQYGFSRTGVDKIISTSNVAKMTFYKYFPSKTSLIEDCLKEESLLIQNDLTHRMNRVSGQAEKLKAFFQWHVEFSSSHHFNGCLFNKATFECDDEYGSIFKIIHRHKHWKLELVKNLLMELQVSDPATLAHLLVNMAEGMLVNARFKTMDYLNGWTVIENLMSSHRVGLSA</sequence>
<dbReference type="EMBL" id="MLCN01000044">
    <property type="protein sequence ID" value="ONG37745.1"/>
    <property type="molecule type" value="Genomic_DNA"/>
</dbReference>
<dbReference type="RefSeq" id="WP_076879182.1">
    <property type="nucleotide sequence ID" value="NZ_MLCN01000044.1"/>
</dbReference>
<evidence type="ECO:0000256" key="1">
    <source>
        <dbReference type="ARBA" id="ARBA00023015"/>
    </source>
</evidence>
<evidence type="ECO:0000256" key="3">
    <source>
        <dbReference type="ARBA" id="ARBA00023163"/>
    </source>
</evidence>
<reference evidence="6 7" key="1">
    <citation type="submission" date="2016-10" db="EMBL/GenBank/DDBJ databases">
        <title>Draft Genome sequence of Alkanindiges sp. strain H1.</title>
        <authorList>
            <person name="Subhash Y."/>
            <person name="Lee S."/>
        </authorList>
    </citation>
    <scope>NUCLEOTIDE SEQUENCE [LARGE SCALE GENOMIC DNA]</scope>
    <source>
        <strain evidence="6 7">H1</strain>
    </source>
</reference>
<keyword evidence="2 4" id="KW-0238">DNA-binding</keyword>
<proteinExistence type="predicted"/>
<evidence type="ECO:0000256" key="4">
    <source>
        <dbReference type="PROSITE-ProRule" id="PRU00335"/>
    </source>
</evidence>
<feature type="DNA-binding region" description="H-T-H motif" evidence="4">
    <location>
        <begin position="25"/>
        <end position="44"/>
    </location>
</feature>
<gene>
    <name evidence="6" type="ORF">BKE30_13805</name>
</gene>
<dbReference type="SUPFAM" id="SSF48498">
    <property type="entry name" value="Tetracyclin repressor-like, C-terminal domain"/>
    <property type="match status" value="1"/>
</dbReference>
<dbReference type="PANTHER" id="PTHR47506:SF1">
    <property type="entry name" value="HTH-TYPE TRANSCRIPTIONAL REGULATOR YJDC"/>
    <property type="match status" value="1"/>
</dbReference>
<dbReference type="SUPFAM" id="SSF46689">
    <property type="entry name" value="Homeodomain-like"/>
    <property type="match status" value="1"/>
</dbReference>
<comment type="caution">
    <text evidence="6">The sequence shown here is derived from an EMBL/GenBank/DDBJ whole genome shotgun (WGS) entry which is preliminary data.</text>
</comment>
<dbReference type="PANTHER" id="PTHR47506">
    <property type="entry name" value="TRANSCRIPTIONAL REGULATORY PROTEIN"/>
    <property type="match status" value="1"/>
</dbReference>
<accession>A0A1S8CS10</accession>
<dbReference type="InterPro" id="IPR009057">
    <property type="entry name" value="Homeodomain-like_sf"/>
</dbReference>